<reference evidence="3 4" key="1">
    <citation type="submission" date="2024-10" db="EMBL/GenBank/DDBJ databases">
        <title>Updated reference genomes for cyclostephanoid diatoms.</title>
        <authorList>
            <person name="Roberts W.R."/>
            <person name="Alverson A.J."/>
        </authorList>
    </citation>
    <scope>NUCLEOTIDE SEQUENCE [LARGE SCALE GENOMIC DNA]</scope>
    <source>
        <strain evidence="3 4">AJA232-27</strain>
    </source>
</reference>
<feature type="chain" id="PRO_5044839871" description="SET domain-containing protein" evidence="1">
    <location>
        <begin position="23"/>
        <end position="394"/>
    </location>
</feature>
<keyword evidence="1" id="KW-0732">Signal</keyword>
<dbReference type="Pfam" id="PF00856">
    <property type="entry name" value="SET"/>
    <property type="match status" value="1"/>
</dbReference>
<name>A0ABD3MCN6_9STRA</name>
<accession>A0ABD3MCN6</accession>
<comment type="caution">
    <text evidence="3">The sequence shown here is derived from an EMBL/GenBank/DDBJ whole genome shotgun (WGS) entry which is preliminary data.</text>
</comment>
<dbReference type="InterPro" id="IPR046341">
    <property type="entry name" value="SET_dom_sf"/>
</dbReference>
<dbReference type="CDD" id="cd10527">
    <property type="entry name" value="SET_LSMT"/>
    <property type="match status" value="1"/>
</dbReference>
<keyword evidence="4" id="KW-1185">Reference proteome</keyword>
<proteinExistence type="predicted"/>
<dbReference type="EMBL" id="JALLBG020000145">
    <property type="protein sequence ID" value="KAL3761890.1"/>
    <property type="molecule type" value="Genomic_DNA"/>
</dbReference>
<protein>
    <recommendedName>
        <fullName evidence="2">SET domain-containing protein</fullName>
    </recommendedName>
</protein>
<dbReference type="PANTHER" id="PTHR13271:SF34">
    <property type="entry name" value="N-LYSINE METHYLTRANSFERASE SETD6"/>
    <property type="match status" value="1"/>
</dbReference>
<evidence type="ECO:0000259" key="2">
    <source>
        <dbReference type="PROSITE" id="PS50280"/>
    </source>
</evidence>
<dbReference type="AlphaFoldDB" id="A0ABD3MCN6"/>
<dbReference type="SUPFAM" id="SSF82199">
    <property type="entry name" value="SET domain"/>
    <property type="match status" value="1"/>
</dbReference>
<evidence type="ECO:0000256" key="1">
    <source>
        <dbReference type="SAM" id="SignalP"/>
    </source>
</evidence>
<dbReference type="InterPro" id="IPR001214">
    <property type="entry name" value="SET_dom"/>
</dbReference>
<evidence type="ECO:0000313" key="3">
    <source>
        <dbReference type="EMBL" id="KAL3761890.1"/>
    </source>
</evidence>
<sequence>MRGFTLVTAAFTLGATPTFGWSSNIRLRVHHHHQCTNLLRHRSSFSSEDHDAVVQELQQPQQEQHPHSLLWSTTLATSPNSYVNPSVELAIRSPSQGGTGIVALADIPADTVVMCLPLEEVCMIDASSILDSYIEGEGDDDEVLQLLKEMWSEDLASTTTKQESDEGKRLAVLAGVIAHLQLIRFRDLASSASNSMGSSYSLEQSRRLGLFLDAMPLLPQQNIDNHRQQQRHPFPTHFLYWTDDEVEILLQGTMGQTKAREVRAGIGLVVRKWSSAFLKEHYSNAVTQAQMLNAILSAFTAVLSRSFGDSAGRDLGGKGRMLVPLVDMLNHDGEDPNVRWTWHVGAGDDDKVSDGKGNIVVTTLRKVTKGEELVKCYGWRPAWDVQAVMDSSLS</sequence>
<dbReference type="PROSITE" id="PS50280">
    <property type="entry name" value="SET"/>
    <property type="match status" value="1"/>
</dbReference>
<evidence type="ECO:0000313" key="4">
    <source>
        <dbReference type="Proteomes" id="UP001530293"/>
    </source>
</evidence>
<dbReference type="InterPro" id="IPR050600">
    <property type="entry name" value="SETD3_SETD6_MTase"/>
</dbReference>
<feature type="signal peptide" evidence="1">
    <location>
        <begin position="1"/>
        <end position="22"/>
    </location>
</feature>
<gene>
    <name evidence="3" type="ORF">ACHAWU_005407</name>
</gene>
<dbReference type="PANTHER" id="PTHR13271">
    <property type="entry name" value="UNCHARACTERIZED PUTATIVE METHYLTRANSFERASE"/>
    <property type="match status" value="1"/>
</dbReference>
<dbReference type="Proteomes" id="UP001530293">
    <property type="component" value="Unassembled WGS sequence"/>
</dbReference>
<dbReference type="Gene3D" id="3.90.1410.10">
    <property type="entry name" value="set domain protein methyltransferase, domain 1"/>
    <property type="match status" value="1"/>
</dbReference>
<organism evidence="3 4">
    <name type="scientific">Discostella pseudostelligera</name>
    <dbReference type="NCBI Taxonomy" id="259834"/>
    <lineage>
        <taxon>Eukaryota</taxon>
        <taxon>Sar</taxon>
        <taxon>Stramenopiles</taxon>
        <taxon>Ochrophyta</taxon>
        <taxon>Bacillariophyta</taxon>
        <taxon>Coscinodiscophyceae</taxon>
        <taxon>Thalassiosirophycidae</taxon>
        <taxon>Stephanodiscales</taxon>
        <taxon>Stephanodiscaceae</taxon>
        <taxon>Discostella</taxon>
    </lineage>
</organism>
<feature type="domain" description="SET" evidence="2">
    <location>
        <begin position="85"/>
        <end position="378"/>
    </location>
</feature>